<protein>
    <submittedName>
        <fullName evidence="1">Uncharacterized protein</fullName>
    </submittedName>
</protein>
<accession>A0A6H2A243</accession>
<dbReference type="AlphaFoldDB" id="A0A6H2A243"/>
<proteinExistence type="predicted"/>
<organism evidence="1">
    <name type="scientific">viral metagenome</name>
    <dbReference type="NCBI Taxonomy" id="1070528"/>
    <lineage>
        <taxon>unclassified sequences</taxon>
        <taxon>metagenomes</taxon>
        <taxon>organismal metagenomes</taxon>
    </lineage>
</organism>
<sequence>MKKKKNKDAFLDKIVEEKSSYNEYVEESEGKRFDRKNFKDGHKLCKLNF</sequence>
<name>A0A6H2A243_9ZZZZ</name>
<dbReference type="EMBL" id="MT144455">
    <property type="protein sequence ID" value="QJA53838.1"/>
    <property type="molecule type" value="Genomic_DNA"/>
</dbReference>
<reference evidence="1" key="1">
    <citation type="submission" date="2020-03" db="EMBL/GenBank/DDBJ databases">
        <title>The deep terrestrial virosphere.</title>
        <authorList>
            <person name="Holmfeldt K."/>
            <person name="Nilsson E."/>
            <person name="Simone D."/>
            <person name="Lopez-Fernandez M."/>
            <person name="Wu X."/>
            <person name="de Brujin I."/>
            <person name="Lundin D."/>
            <person name="Andersson A."/>
            <person name="Bertilsson S."/>
            <person name="Dopson M."/>
        </authorList>
    </citation>
    <scope>NUCLEOTIDE SEQUENCE</scope>
    <source>
        <strain evidence="1">TM448A04078</strain>
    </source>
</reference>
<gene>
    <name evidence="1" type="ORF">TM448A04078_0005</name>
</gene>
<evidence type="ECO:0000313" key="1">
    <source>
        <dbReference type="EMBL" id="QJA53838.1"/>
    </source>
</evidence>